<evidence type="ECO:0000313" key="4">
    <source>
        <dbReference type="Proteomes" id="UP001295423"/>
    </source>
</evidence>
<organism evidence="3 4">
    <name type="scientific">Cylindrotheca closterium</name>
    <dbReference type="NCBI Taxonomy" id="2856"/>
    <lineage>
        <taxon>Eukaryota</taxon>
        <taxon>Sar</taxon>
        <taxon>Stramenopiles</taxon>
        <taxon>Ochrophyta</taxon>
        <taxon>Bacillariophyta</taxon>
        <taxon>Bacillariophyceae</taxon>
        <taxon>Bacillariophycidae</taxon>
        <taxon>Bacillariales</taxon>
        <taxon>Bacillariaceae</taxon>
        <taxon>Cylindrotheca</taxon>
    </lineage>
</organism>
<feature type="compositionally biased region" description="Low complexity" evidence="2">
    <location>
        <begin position="461"/>
        <end position="473"/>
    </location>
</feature>
<feature type="compositionally biased region" description="Low complexity" evidence="2">
    <location>
        <begin position="191"/>
        <end position="201"/>
    </location>
</feature>
<evidence type="ECO:0000256" key="1">
    <source>
        <dbReference type="SAM" id="Coils"/>
    </source>
</evidence>
<comment type="caution">
    <text evidence="3">The sequence shown here is derived from an EMBL/GenBank/DDBJ whole genome shotgun (WGS) entry which is preliminary data.</text>
</comment>
<proteinExistence type="predicted"/>
<accession>A0AAD2FZ38</accession>
<feature type="compositionally biased region" description="Basic and acidic residues" evidence="2">
    <location>
        <begin position="241"/>
        <end position="263"/>
    </location>
</feature>
<sequence>MMMRDAVAHALIEDLAAGKLVEKSEFQLTEEQKNVRIPGYLIYLAGLIAKPSSPSGNTYTTDDAGVAISLTTRDNEQFESLQKTFANFNKNEMPIFRLSPRLCPTEDQLTSIQTDFERKKQELEKNASKAAEDLLSAEILNNRNEDTKPIDANVKSKTKKKKKKTTNTSNSIKNAVADSNSHEGNLPPPTSAQDQSTSTSAATLEQILSQIQTETTSSVIEEDADPSSWIPVSTKSKEYKKIGNRQNEHNSAKVEPPSRKNGEIDQLDTSHQAVDVTNDSDGAETPPLGTKGLSDTSSMEDQFSSTNKQDTLATKTATNTGEVRRVKNETGVLDIAESASFSTSIEALQERIRLLEQAVKAKDGELKQEKQANIKALCQKQQQFDDQVQALQLRLYISETRLKTFEEALEQHVQAVASNVSTSIECTSDTSGRSILHQYSSRKEWPIRASKSNQTKDKDSPSPLISRLLSRQSKMSDDVPSTGS</sequence>
<feature type="region of interest" description="Disordered" evidence="2">
    <location>
        <begin position="445"/>
        <end position="484"/>
    </location>
</feature>
<feature type="compositionally biased region" description="Basic residues" evidence="2">
    <location>
        <begin position="156"/>
        <end position="165"/>
    </location>
</feature>
<keyword evidence="4" id="KW-1185">Reference proteome</keyword>
<feature type="compositionally biased region" description="Polar residues" evidence="2">
    <location>
        <begin position="293"/>
        <end position="319"/>
    </location>
</feature>
<dbReference type="AlphaFoldDB" id="A0AAD2FZ38"/>
<name>A0AAD2FZ38_9STRA</name>
<evidence type="ECO:0000256" key="2">
    <source>
        <dbReference type="SAM" id="MobiDB-lite"/>
    </source>
</evidence>
<feature type="region of interest" description="Disordered" evidence="2">
    <location>
        <begin position="241"/>
        <end position="319"/>
    </location>
</feature>
<feature type="coiled-coil region" evidence="1">
    <location>
        <begin position="345"/>
        <end position="372"/>
    </location>
</feature>
<feature type="coiled-coil region" evidence="1">
    <location>
        <begin position="113"/>
        <end position="140"/>
    </location>
</feature>
<evidence type="ECO:0000313" key="3">
    <source>
        <dbReference type="EMBL" id="CAJ1957618.1"/>
    </source>
</evidence>
<reference evidence="3" key="1">
    <citation type="submission" date="2023-08" db="EMBL/GenBank/DDBJ databases">
        <authorList>
            <person name="Audoor S."/>
            <person name="Bilcke G."/>
        </authorList>
    </citation>
    <scope>NUCLEOTIDE SEQUENCE</scope>
</reference>
<feature type="compositionally biased region" description="Polar residues" evidence="2">
    <location>
        <begin position="267"/>
        <end position="280"/>
    </location>
</feature>
<feature type="region of interest" description="Disordered" evidence="2">
    <location>
        <begin position="146"/>
        <end position="201"/>
    </location>
</feature>
<keyword evidence="1" id="KW-0175">Coiled coil</keyword>
<dbReference type="Proteomes" id="UP001295423">
    <property type="component" value="Unassembled WGS sequence"/>
</dbReference>
<gene>
    <name evidence="3" type="ORF">CYCCA115_LOCUS16800</name>
</gene>
<protein>
    <submittedName>
        <fullName evidence="3">Uncharacterized protein</fullName>
    </submittedName>
</protein>
<dbReference type="EMBL" id="CAKOGP040001947">
    <property type="protein sequence ID" value="CAJ1957618.1"/>
    <property type="molecule type" value="Genomic_DNA"/>
</dbReference>